<organism evidence="1">
    <name type="scientific">Streptomyces sp. JL1001</name>
    <dbReference type="NCBI Taxonomy" id="3078227"/>
    <lineage>
        <taxon>Bacteria</taxon>
        <taxon>Bacillati</taxon>
        <taxon>Actinomycetota</taxon>
        <taxon>Actinomycetes</taxon>
        <taxon>Kitasatosporales</taxon>
        <taxon>Streptomycetaceae</taxon>
        <taxon>Streptomyces</taxon>
    </lineage>
</organism>
<proteinExistence type="predicted"/>
<gene>
    <name evidence="1" type="ORF">R1Y80_00195</name>
</gene>
<dbReference type="AlphaFoldDB" id="A0AAU8K6Z2"/>
<dbReference type="EMBL" id="CP136798">
    <property type="protein sequence ID" value="XCN12148.1"/>
    <property type="molecule type" value="Genomic_DNA"/>
</dbReference>
<reference evidence="1" key="1">
    <citation type="submission" date="2023-10" db="EMBL/GenBank/DDBJ databases">
        <title>Complete genome sequence of Streptomyces sp. JL1001.</title>
        <authorList>
            <person name="Jiang L."/>
        </authorList>
    </citation>
    <scope>NUCLEOTIDE SEQUENCE</scope>
    <source>
        <strain evidence="1">JL1001</strain>
    </source>
</reference>
<accession>A0AAU8K6Z2</accession>
<name>A0AAU8K6Z2_9ACTN</name>
<evidence type="ECO:0000313" key="1">
    <source>
        <dbReference type="EMBL" id="XCN12148.1"/>
    </source>
</evidence>
<protein>
    <submittedName>
        <fullName evidence="1">Uncharacterized protein</fullName>
    </submittedName>
</protein>
<dbReference type="RefSeq" id="WP_354596013.1">
    <property type="nucleotide sequence ID" value="NZ_CP136798.1"/>
</dbReference>
<sequence>MAWAMRSGWTVKSKCQRRSMTSLVSLGRRLALSGRRSRMRWSWQARAEAIAQTGS</sequence>